<comment type="similarity">
    <text evidence="8">Belongs to the binding-protein-dependent transport system permease family. LivHM subfamily.</text>
</comment>
<gene>
    <name evidence="10" type="ORF">DIE28_02120</name>
</gene>
<comment type="subcellular location">
    <subcellularLocation>
        <location evidence="1">Cell membrane</location>
        <topology evidence="1">Multi-pass membrane protein</topology>
    </subcellularLocation>
</comment>
<feature type="transmembrane region" description="Helical" evidence="9">
    <location>
        <begin position="247"/>
        <end position="270"/>
    </location>
</feature>
<dbReference type="InterPro" id="IPR052157">
    <property type="entry name" value="BCAA_transport_permease"/>
</dbReference>
<feature type="transmembrane region" description="Helical" evidence="9">
    <location>
        <begin position="120"/>
        <end position="141"/>
    </location>
</feature>
<keyword evidence="5" id="KW-0029">Amino-acid transport</keyword>
<dbReference type="InterPro" id="IPR001851">
    <property type="entry name" value="ABC_transp_permease"/>
</dbReference>
<dbReference type="GO" id="GO:0006865">
    <property type="term" value="P:amino acid transport"/>
    <property type="evidence" value="ECO:0007669"/>
    <property type="project" value="UniProtKB-KW"/>
</dbReference>
<dbReference type="AlphaFoldDB" id="A0A3D8PGG7"/>
<evidence type="ECO:0000256" key="4">
    <source>
        <dbReference type="ARBA" id="ARBA00022692"/>
    </source>
</evidence>
<evidence type="ECO:0000256" key="5">
    <source>
        <dbReference type="ARBA" id="ARBA00022970"/>
    </source>
</evidence>
<dbReference type="EMBL" id="QFCQ01000006">
    <property type="protein sequence ID" value="RDW14557.1"/>
    <property type="molecule type" value="Genomic_DNA"/>
</dbReference>
<evidence type="ECO:0000256" key="9">
    <source>
        <dbReference type="SAM" id="Phobius"/>
    </source>
</evidence>
<feature type="transmembrane region" description="Helical" evidence="9">
    <location>
        <begin position="207"/>
        <end position="227"/>
    </location>
</feature>
<sequence length="312" mass="32470">MPVPAATRRRGHVTGRASDEGKGQVVSMLFSFLYQCGDAFAFLVIASMGLAVIFGMMGVINLAHGEFITCGAYVTVALARGGLPLPLAILGGALAAGLIGMVLERLVIRRLYARPLDSIVATWGLSMIATQGILIVLGSTMPGVGTPMGSFVVGSFSYSSYRLLLMAVAVGLLVGLYLLFYHTRFGVVSRATIQNARMAQAVGVDTGRIYTLTFGLGAALAGLAGGLYAPTMTLVPTMGVTFMVESFVTVVIGGGDIFLGAAPAAAILAVIRATLTMWHGQLFGQIGLLITVIIVIRLLPGGVSGWILGSRR</sequence>
<organism evidence="10 11">
    <name type="scientific">Paracoccus thiocyanatus</name>
    <dbReference type="NCBI Taxonomy" id="34006"/>
    <lineage>
        <taxon>Bacteria</taxon>
        <taxon>Pseudomonadati</taxon>
        <taxon>Pseudomonadota</taxon>
        <taxon>Alphaproteobacteria</taxon>
        <taxon>Rhodobacterales</taxon>
        <taxon>Paracoccaceae</taxon>
        <taxon>Paracoccus</taxon>
    </lineage>
</organism>
<keyword evidence="7 9" id="KW-0472">Membrane</keyword>
<feature type="transmembrane region" description="Helical" evidence="9">
    <location>
        <begin position="282"/>
        <end position="308"/>
    </location>
</feature>
<dbReference type="PANTHER" id="PTHR11795:SF447">
    <property type="entry name" value="ABC TRANSPORTER PERMEASE PROTEIN"/>
    <property type="match status" value="1"/>
</dbReference>
<evidence type="ECO:0000256" key="1">
    <source>
        <dbReference type="ARBA" id="ARBA00004651"/>
    </source>
</evidence>
<evidence type="ECO:0000313" key="10">
    <source>
        <dbReference type="EMBL" id="RDW14557.1"/>
    </source>
</evidence>
<keyword evidence="11" id="KW-1185">Reference proteome</keyword>
<evidence type="ECO:0000256" key="8">
    <source>
        <dbReference type="ARBA" id="ARBA00037998"/>
    </source>
</evidence>
<evidence type="ECO:0000256" key="2">
    <source>
        <dbReference type="ARBA" id="ARBA00022448"/>
    </source>
</evidence>
<protein>
    <submittedName>
        <fullName evidence="10">Branched-chain amino acid ABC transporter permease</fullName>
    </submittedName>
</protein>
<name>A0A3D8PGG7_9RHOB</name>
<comment type="caution">
    <text evidence="10">The sequence shown here is derived from an EMBL/GenBank/DDBJ whole genome shotgun (WGS) entry which is preliminary data.</text>
</comment>
<feature type="transmembrane region" description="Helical" evidence="9">
    <location>
        <begin position="161"/>
        <end position="180"/>
    </location>
</feature>
<evidence type="ECO:0000313" key="11">
    <source>
        <dbReference type="Proteomes" id="UP000256679"/>
    </source>
</evidence>
<evidence type="ECO:0000256" key="7">
    <source>
        <dbReference type="ARBA" id="ARBA00023136"/>
    </source>
</evidence>
<proteinExistence type="inferred from homology"/>
<dbReference type="Pfam" id="PF02653">
    <property type="entry name" value="BPD_transp_2"/>
    <property type="match status" value="1"/>
</dbReference>
<feature type="transmembrane region" description="Helical" evidence="9">
    <location>
        <begin position="39"/>
        <end position="63"/>
    </location>
</feature>
<reference evidence="10 11" key="1">
    <citation type="submission" date="2018-05" db="EMBL/GenBank/DDBJ databases">
        <title>Whole genome sequencing of Paracoccus thiocyanatus SST.</title>
        <authorList>
            <person name="Ghosh W."/>
            <person name="Rameez M.J."/>
            <person name="Roy C."/>
        </authorList>
    </citation>
    <scope>NUCLEOTIDE SEQUENCE [LARGE SCALE GENOMIC DNA]</scope>
    <source>
        <strain evidence="10 11">SST</strain>
    </source>
</reference>
<keyword evidence="2" id="KW-0813">Transport</keyword>
<keyword evidence="6 9" id="KW-1133">Transmembrane helix</keyword>
<dbReference type="CDD" id="cd06582">
    <property type="entry name" value="TM_PBP1_LivH_like"/>
    <property type="match status" value="1"/>
</dbReference>
<dbReference type="Proteomes" id="UP000256679">
    <property type="component" value="Unassembled WGS sequence"/>
</dbReference>
<dbReference type="PANTHER" id="PTHR11795">
    <property type="entry name" value="BRANCHED-CHAIN AMINO ACID TRANSPORT SYSTEM PERMEASE PROTEIN LIVH"/>
    <property type="match status" value="1"/>
</dbReference>
<dbReference type="GO" id="GO:0005886">
    <property type="term" value="C:plasma membrane"/>
    <property type="evidence" value="ECO:0007669"/>
    <property type="project" value="UniProtKB-SubCell"/>
</dbReference>
<keyword evidence="3" id="KW-1003">Cell membrane</keyword>
<evidence type="ECO:0000256" key="6">
    <source>
        <dbReference type="ARBA" id="ARBA00022989"/>
    </source>
</evidence>
<accession>A0A3D8PGG7</accession>
<keyword evidence="4 9" id="KW-0812">Transmembrane</keyword>
<evidence type="ECO:0000256" key="3">
    <source>
        <dbReference type="ARBA" id="ARBA00022475"/>
    </source>
</evidence>
<dbReference type="GO" id="GO:0022857">
    <property type="term" value="F:transmembrane transporter activity"/>
    <property type="evidence" value="ECO:0007669"/>
    <property type="project" value="InterPro"/>
</dbReference>
<feature type="transmembrane region" description="Helical" evidence="9">
    <location>
        <begin position="83"/>
        <end position="108"/>
    </location>
</feature>